<organism evidence="1 2">
    <name type="scientific">Sulfurifustis variabilis</name>
    <dbReference type="NCBI Taxonomy" id="1675686"/>
    <lineage>
        <taxon>Bacteria</taxon>
        <taxon>Pseudomonadati</taxon>
        <taxon>Pseudomonadota</taxon>
        <taxon>Gammaproteobacteria</taxon>
        <taxon>Acidiferrobacterales</taxon>
        <taxon>Acidiferrobacteraceae</taxon>
        <taxon>Sulfurifustis</taxon>
    </lineage>
</organism>
<dbReference type="RefSeq" id="WP_096459435.1">
    <property type="nucleotide sequence ID" value="NZ_AP014936.1"/>
</dbReference>
<sequence>MTSRVIEEAKQKDGGLDYVGDDDKVLLWAPGFKDVTLVGDFTPEELREIADWVERRVSVPGEDGRSLPARPARI</sequence>
<dbReference type="Proteomes" id="UP000218899">
    <property type="component" value="Chromosome"/>
</dbReference>
<dbReference type="AlphaFoldDB" id="A0A1B4V4N2"/>
<name>A0A1B4V4N2_9GAMM</name>
<evidence type="ECO:0000313" key="2">
    <source>
        <dbReference type="Proteomes" id="UP000218899"/>
    </source>
</evidence>
<keyword evidence="2" id="KW-1185">Reference proteome</keyword>
<accession>A0A1B4V4N2</accession>
<reference evidence="1 2" key="1">
    <citation type="submission" date="2015-08" db="EMBL/GenBank/DDBJ databases">
        <title>Complete genome sequence of Sulfurifustis variabilis.</title>
        <authorList>
            <person name="Miura A."/>
            <person name="Kojima H."/>
            <person name="Fukui M."/>
        </authorList>
    </citation>
    <scope>NUCLEOTIDE SEQUENCE [LARGE SCALE GENOMIC DNA]</scope>
    <source>
        <strain evidence="2">skN76</strain>
    </source>
</reference>
<evidence type="ECO:0000313" key="1">
    <source>
        <dbReference type="EMBL" id="BAU47512.1"/>
    </source>
</evidence>
<dbReference type="KEGG" id="sva:SVA_0933"/>
<proteinExistence type="predicted"/>
<protein>
    <submittedName>
        <fullName evidence="1">Uncharacterized protein</fullName>
    </submittedName>
</protein>
<gene>
    <name evidence="1" type="ORF">SVA_0933</name>
</gene>
<dbReference type="EMBL" id="AP014936">
    <property type="protein sequence ID" value="BAU47512.1"/>
    <property type="molecule type" value="Genomic_DNA"/>
</dbReference>
<dbReference type="OrthoDB" id="9179784at2"/>